<sequence>MYWKKTGKPPEFTLVGVTMSKALPFLSVTISPDVYLIKGNSEQTVTHKIDNLSPFPIVLKIMATAPKRFSVSKNYFYLDKHEAVDIEIKLSLGKIRSHRIDVLMLPCINTLNSNWKDNPSLAFSTPYKPIVRHIRYKAPRPWSSVVEGITQHHFEVSKNIAKLCSDVGITQGSKNTISINEFAIIDEVFAQNLEKDPVKSKK</sequence>
<dbReference type="InterPro" id="IPR013783">
    <property type="entry name" value="Ig-like_fold"/>
</dbReference>
<dbReference type="Pfam" id="PF00635">
    <property type="entry name" value="Motile_Sperm"/>
    <property type="match status" value="1"/>
</dbReference>
<dbReference type="Proteomes" id="UP001331761">
    <property type="component" value="Unassembled WGS sequence"/>
</dbReference>
<dbReference type="EMBL" id="WIXE01008170">
    <property type="protein sequence ID" value="KAK5979623.1"/>
    <property type="molecule type" value="Genomic_DNA"/>
</dbReference>
<dbReference type="AlphaFoldDB" id="A0AAN8IQJ9"/>
<organism evidence="2 3">
    <name type="scientific">Trichostrongylus colubriformis</name>
    <name type="common">Black scour worm</name>
    <dbReference type="NCBI Taxonomy" id="6319"/>
    <lineage>
        <taxon>Eukaryota</taxon>
        <taxon>Metazoa</taxon>
        <taxon>Ecdysozoa</taxon>
        <taxon>Nematoda</taxon>
        <taxon>Chromadorea</taxon>
        <taxon>Rhabditida</taxon>
        <taxon>Rhabditina</taxon>
        <taxon>Rhabditomorpha</taxon>
        <taxon>Strongyloidea</taxon>
        <taxon>Trichostrongylidae</taxon>
        <taxon>Trichostrongylus</taxon>
    </lineage>
</organism>
<gene>
    <name evidence="2" type="ORF">GCK32_006297</name>
</gene>
<feature type="domain" description="MSP" evidence="1">
    <location>
        <begin position="28"/>
        <end position="110"/>
    </location>
</feature>
<accession>A0AAN8IQJ9</accession>
<proteinExistence type="predicted"/>
<keyword evidence="3" id="KW-1185">Reference proteome</keyword>
<dbReference type="InterPro" id="IPR000535">
    <property type="entry name" value="MSP_dom"/>
</dbReference>
<reference evidence="2 3" key="1">
    <citation type="submission" date="2019-10" db="EMBL/GenBank/DDBJ databases">
        <title>Assembly and Annotation for the nematode Trichostrongylus colubriformis.</title>
        <authorList>
            <person name="Martin J."/>
        </authorList>
    </citation>
    <scope>NUCLEOTIDE SEQUENCE [LARGE SCALE GENOMIC DNA]</scope>
    <source>
        <strain evidence="2">G859</strain>
        <tissue evidence="2">Whole worm</tissue>
    </source>
</reference>
<evidence type="ECO:0000259" key="1">
    <source>
        <dbReference type="Pfam" id="PF00635"/>
    </source>
</evidence>
<name>A0AAN8IQJ9_TRICO</name>
<dbReference type="SUPFAM" id="SSF49354">
    <property type="entry name" value="PapD-like"/>
    <property type="match status" value="1"/>
</dbReference>
<dbReference type="Gene3D" id="2.60.40.10">
    <property type="entry name" value="Immunoglobulins"/>
    <property type="match status" value="1"/>
</dbReference>
<comment type="caution">
    <text evidence="2">The sequence shown here is derived from an EMBL/GenBank/DDBJ whole genome shotgun (WGS) entry which is preliminary data.</text>
</comment>
<dbReference type="InterPro" id="IPR008962">
    <property type="entry name" value="PapD-like_sf"/>
</dbReference>
<evidence type="ECO:0000313" key="3">
    <source>
        <dbReference type="Proteomes" id="UP001331761"/>
    </source>
</evidence>
<protein>
    <submittedName>
        <fullName evidence="2">MSP domain-containing protein</fullName>
    </submittedName>
</protein>
<evidence type="ECO:0000313" key="2">
    <source>
        <dbReference type="EMBL" id="KAK5979623.1"/>
    </source>
</evidence>